<comment type="subcellular location">
    <subcellularLocation>
        <location evidence="1">Cell membrane</location>
        <topology evidence="1">Lipid-anchor</topology>
        <topology evidence="1">GPI-anchor</topology>
    </subcellularLocation>
</comment>
<sequence>MMKQVLFPSLLFLIFLFHCTTAASPAAAPAAPPAVPPAAAPAVSPAAAAPAATPPPPPSSGPTDIIAILKKAGHFTTLVRLLKNTELAEQINAQVKKSSPGLTLFAPTDNAFSDLKLGTLNTLTDKQQLQLVQFHILPAFYSTLQFQTATNPVHTLAGDSNRGKFPLNVTSSESQVNITTGIDSATVENTLYTSDGHLVVYQVDHVLLPMDLFGSASVMTPPKPEKSDTDTPAPTAETSGATSPTRQAVAPIVFGVGFGAIFSLWL</sequence>
<dbReference type="SUPFAM" id="SSF82153">
    <property type="entry name" value="FAS1 domain"/>
    <property type="match status" value="1"/>
</dbReference>
<keyword evidence="7" id="KW-0472">Membrane</keyword>
<keyword evidence="14" id="KW-1185">Reference proteome</keyword>
<feature type="domain" description="FAS1" evidence="12">
    <location>
        <begin position="62"/>
        <end position="207"/>
    </location>
</feature>
<evidence type="ECO:0000256" key="11">
    <source>
        <dbReference type="SAM" id="SignalP"/>
    </source>
</evidence>
<protein>
    <recommendedName>
        <fullName evidence="12">FAS1 domain-containing protein</fullName>
    </recommendedName>
</protein>
<dbReference type="InterPro" id="IPR036378">
    <property type="entry name" value="FAS1_dom_sf"/>
</dbReference>
<feature type="signal peptide" evidence="11">
    <location>
        <begin position="1"/>
        <end position="22"/>
    </location>
</feature>
<dbReference type="AlphaFoldDB" id="A0A8J4RSM7"/>
<comment type="similarity">
    <text evidence="2">Belongs to the fasciclin-like AGP family.</text>
</comment>
<gene>
    <name evidence="13" type="ORF">CMV_007950</name>
</gene>
<keyword evidence="4" id="KW-0449">Lipoprotein</keyword>
<dbReference type="Gene3D" id="2.30.180.10">
    <property type="entry name" value="FAS1 domain"/>
    <property type="match status" value="1"/>
</dbReference>
<evidence type="ECO:0000256" key="3">
    <source>
        <dbReference type="ARBA" id="ARBA00022475"/>
    </source>
</evidence>
<dbReference type="PROSITE" id="PS50213">
    <property type="entry name" value="FAS1"/>
    <property type="match status" value="1"/>
</dbReference>
<dbReference type="SMART" id="SM00554">
    <property type="entry name" value="FAS1"/>
    <property type="match status" value="1"/>
</dbReference>
<evidence type="ECO:0000256" key="6">
    <source>
        <dbReference type="ARBA" id="ARBA00022974"/>
    </source>
</evidence>
<evidence type="ECO:0000259" key="12">
    <source>
        <dbReference type="PROSITE" id="PS50213"/>
    </source>
</evidence>
<keyword evidence="4" id="KW-0336">GPI-anchor</keyword>
<dbReference type="Proteomes" id="UP000737018">
    <property type="component" value="Unassembled WGS sequence"/>
</dbReference>
<dbReference type="FunFam" id="2.30.180.10:FF:000006">
    <property type="entry name" value="Fasciclin-like arabinogalactan protein 11"/>
    <property type="match status" value="1"/>
</dbReference>
<keyword evidence="3" id="KW-1003">Cell membrane</keyword>
<proteinExistence type="inferred from homology"/>
<dbReference type="Pfam" id="PF02469">
    <property type="entry name" value="Fasciclin"/>
    <property type="match status" value="1"/>
</dbReference>
<evidence type="ECO:0000256" key="9">
    <source>
        <dbReference type="ARBA" id="ARBA00024686"/>
    </source>
</evidence>
<dbReference type="InterPro" id="IPR045003">
    <property type="entry name" value="FLA_A"/>
</dbReference>
<evidence type="ECO:0000313" key="13">
    <source>
        <dbReference type="EMBL" id="KAF3968123.1"/>
    </source>
</evidence>
<keyword evidence="8" id="KW-0325">Glycoprotein</keyword>
<name>A0A8J4RSM7_9ROSI</name>
<evidence type="ECO:0000256" key="1">
    <source>
        <dbReference type="ARBA" id="ARBA00004609"/>
    </source>
</evidence>
<dbReference type="InterPro" id="IPR000782">
    <property type="entry name" value="FAS1_domain"/>
</dbReference>
<feature type="region of interest" description="Disordered" evidence="10">
    <location>
        <begin position="218"/>
        <end position="244"/>
    </location>
</feature>
<keyword evidence="6" id="KW-0654">Proteoglycan</keyword>
<evidence type="ECO:0000256" key="5">
    <source>
        <dbReference type="ARBA" id="ARBA00022729"/>
    </source>
</evidence>
<comment type="function">
    <text evidence="9">May be a cell surface adhesion protein.</text>
</comment>
<feature type="compositionally biased region" description="Polar residues" evidence="10">
    <location>
        <begin position="230"/>
        <end position="244"/>
    </location>
</feature>
<evidence type="ECO:0000256" key="7">
    <source>
        <dbReference type="ARBA" id="ARBA00023136"/>
    </source>
</evidence>
<dbReference type="GO" id="GO:0098552">
    <property type="term" value="C:side of membrane"/>
    <property type="evidence" value="ECO:0007669"/>
    <property type="project" value="UniProtKB-KW"/>
</dbReference>
<accession>A0A8J4RSM7</accession>
<evidence type="ECO:0000256" key="2">
    <source>
        <dbReference type="ARBA" id="ARBA00007843"/>
    </source>
</evidence>
<feature type="chain" id="PRO_5035153709" description="FAS1 domain-containing protein" evidence="11">
    <location>
        <begin position="23"/>
        <end position="266"/>
    </location>
</feature>
<comment type="caution">
    <text evidence="13">The sequence shown here is derived from an EMBL/GenBank/DDBJ whole genome shotgun (WGS) entry which is preliminary data.</text>
</comment>
<dbReference type="PANTHER" id="PTHR32077:SF65">
    <property type="entry name" value="FASCICLIN-LIKE ARABINOGALACTAN PROTEIN 11"/>
    <property type="match status" value="1"/>
</dbReference>
<evidence type="ECO:0000256" key="8">
    <source>
        <dbReference type="ARBA" id="ARBA00023180"/>
    </source>
</evidence>
<evidence type="ECO:0000313" key="14">
    <source>
        <dbReference type="Proteomes" id="UP000737018"/>
    </source>
</evidence>
<dbReference type="GO" id="GO:0009834">
    <property type="term" value="P:plant-type secondary cell wall biogenesis"/>
    <property type="evidence" value="ECO:0007669"/>
    <property type="project" value="UniProtKB-ARBA"/>
</dbReference>
<evidence type="ECO:0000256" key="4">
    <source>
        <dbReference type="ARBA" id="ARBA00022622"/>
    </source>
</evidence>
<reference evidence="13" key="1">
    <citation type="submission" date="2020-03" db="EMBL/GenBank/DDBJ databases">
        <title>Castanea mollissima Vanexum genome sequencing.</title>
        <authorList>
            <person name="Staton M."/>
        </authorList>
    </citation>
    <scope>NUCLEOTIDE SEQUENCE</scope>
    <source>
        <tissue evidence="13">Leaf</tissue>
    </source>
</reference>
<dbReference type="PANTHER" id="PTHR32077">
    <property type="entry name" value="FASCICLIN-LIKE ARABINOGALACTAN PROTEIN"/>
    <property type="match status" value="1"/>
</dbReference>
<dbReference type="OrthoDB" id="286301at2759"/>
<dbReference type="GO" id="GO:0005886">
    <property type="term" value="C:plasma membrane"/>
    <property type="evidence" value="ECO:0007669"/>
    <property type="project" value="UniProtKB-SubCell"/>
</dbReference>
<organism evidence="13 14">
    <name type="scientific">Castanea mollissima</name>
    <name type="common">Chinese chestnut</name>
    <dbReference type="NCBI Taxonomy" id="60419"/>
    <lineage>
        <taxon>Eukaryota</taxon>
        <taxon>Viridiplantae</taxon>
        <taxon>Streptophyta</taxon>
        <taxon>Embryophyta</taxon>
        <taxon>Tracheophyta</taxon>
        <taxon>Spermatophyta</taxon>
        <taxon>Magnoliopsida</taxon>
        <taxon>eudicotyledons</taxon>
        <taxon>Gunneridae</taxon>
        <taxon>Pentapetalae</taxon>
        <taxon>rosids</taxon>
        <taxon>fabids</taxon>
        <taxon>Fagales</taxon>
        <taxon>Fagaceae</taxon>
        <taxon>Castanea</taxon>
    </lineage>
</organism>
<keyword evidence="5 11" id="KW-0732">Signal</keyword>
<evidence type="ECO:0000256" key="10">
    <source>
        <dbReference type="SAM" id="MobiDB-lite"/>
    </source>
</evidence>
<dbReference type="EMBL" id="JRKL02000809">
    <property type="protein sequence ID" value="KAF3968123.1"/>
    <property type="molecule type" value="Genomic_DNA"/>
</dbReference>